<organism evidence="2 3">
    <name type="scientific">Cinchona calisaya</name>
    <dbReference type="NCBI Taxonomy" id="153742"/>
    <lineage>
        <taxon>Eukaryota</taxon>
        <taxon>Viridiplantae</taxon>
        <taxon>Streptophyta</taxon>
        <taxon>Embryophyta</taxon>
        <taxon>Tracheophyta</taxon>
        <taxon>Spermatophyta</taxon>
        <taxon>Magnoliopsida</taxon>
        <taxon>eudicotyledons</taxon>
        <taxon>Gunneridae</taxon>
        <taxon>Pentapetalae</taxon>
        <taxon>asterids</taxon>
        <taxon>lamiids</taxon>
        <taxon>Gentianales</taxon>
        <taxon>Rubiaceae</taxon>
        <taxon>Cinchonoideae</taxon>
        <taxon>Cinchoneae</taxon>
        <taxon>Cinchona</taxon>
    </lineage>
</organism>
<keyword evidence="3" id="KW-1185">Reference proteome</keyword>
<gene>
    <name evidence="2" type="ORF">ACH5RR_012808</name>
</gene>
<evidence type="ECO:0000313" key="2">
    <source>
        <dbReference type="EMBL" id="KAL3528152.1"/>
    </source>
</evidence>
<dbReference type="AlphaFoldDB" id="A0ABD3ACC7"/>
<name>A0ABD3ACC7_9GENT</name>
<reference evidence="2 3" key="1">
    <citation type="submission" date="2024-11" db="EMBL/GenBank/DDBJ databases">
        <title>A near-complete genome assembly of Cinchona calisaya.</title>
        <authorList>
            <person name="Lian D.C."/>
            <person name="Zhao X.W."/>
            <person name="Wei L."/>
        </authorList>
    </citation>
    <scope>NUCLEOTIDE SEQUENCE [LARGE SCALE GENOMIC DNA]</scope>
    <source>
        <tissue evidence="2">Nenye</tissue>
    </source>
</reference>
<evidence type="ECO:0000313" key="3">
    <source>
        <dbReference type="Proteomes" id="UP001630127"/>
    </source>
</evidence>
<evidence type="ECO:0000256" key="1">
    <source>
        <dbReference type="SAM" id="Phobius"/>
    </source>
</evidence>
<dbReference type="PANTHER" id="PTHR36607">
    <property type="entry name" value="1,2-DIHYDROXY-3-KETO-5-METHYLTHIOPENTENE DIOXYGENASE 4"/>
    <property type="match status" value="1"/>
</dbReference>
<proteinExistence type="predicted"/>
<dbReference type="Proteomes" id="UP001630127">
    <property type="component" value="Unassembled WGS sequence"/>
</dbReference>
<dbReference type="PANTHER" id="PTHR36607:SF20">
    <property type="entry name" value="AMINOTRANSFERASE-LIKE PLANT MOBILE DOMAIN-CONTAINING PROTEIN"/>
    <property type="match status" value="1"/>
</dbReference>
<sequence>MRVPRKPQKAIPNPSDWSEEKLGAFVELGVENIYREKTYMATLISYWICVFALHICEVGLIRPGTFMTASLITEGIRVCLAVPVLASIYRSLNGIENSSQPGKSCHAFLAHYGHVWLA</sequence>
<feature type="transmembrane region" description="Helical" evidence="1">
    <location>
        <begin position="43"/>
        <end position="61"/>
    </location>
</feature>
<protein>
    <submittedName>
        <fullName evidence="2">Uncharacterized protein</fullName>
    </submittedName>
</protein>
<dbReference type="EMBL" id="JBJUIK010000005">
    <property type="protein sequence ID" value="KAL3528152.1"/>
    <property type="molecule type" value="Genomic_DNA"/>
</dbReference>
<keyword evidence="1" id="KW-1133">Transmembrane helix</keyword>
<comment type="caution">
    <text evidence="2">The sequence shown here is derived from an EMBL/GenBank/DDBJ whole genome shotgun (WGS) entry which is preliminary data.</text>
</comment>
<accession>A0ABD3ACC7</accession>
<keyword evidence="1" id="KW-0812">Transmembrane</keyword>
<keyword evidence="1" id="KW-0472">Membrane</keyword>